<dbReference type="Proteomes" id="UP001589797">
    <property type="component" value="Unassembled WGS sequence"/>
</dbReference>
<evidence type="ECO:0000259" key="2">
    <source>
        <dbReference type="Pfam" id="PF02517"/>
    </source>
</evidence>
<feature type="transmembrane region" description="Helical" evidence="1">
    <location>
        <begin position="163"/>
        <end position="182"/>
    </location>
</feature>
<keyword evidence="4" id="KW-1185">Reference proteome</keyword>
<feature type="domain" description="CAAX prenyl protease 2/Lysostaphin resistance protein A-like" evidence="2">
    <location>
        <begin position="126"/>
        <end position="236"/>
    </location>
</feature>
<dbReference type="PANTHER" id="PTHR35797">
    <property type="entry name" value="PROTEASE-RELATED"/>
    <property type="match status" value="1"/>
</dbReference>
<protein>
    <submittedName>
        <fullName evidence="3">CPBP family intramembrane glutamic endopeptidase</fullName>
        <ecNumber evidence="3">3.4.-.-</ecNumber>
    </submittedName>
</protein>
<accession>A0ABV6FUU7</accession>
<feature type="transmembrane region" description="Helical" evidence="1">
    <location>
        <begin position="251"/>
        <end position="273"/>
    </location>
</feature>
<feature type="transmembrane region" description="Helical" evidence="1">
    <location>
        <begin position="194"/>
        <end position="214"/>
    </location>
</feature>
<dbReference type="RefSeq" id="WP_382388128.1">
    <property type="nucleotide sequence ID" value="NZ_JBHLWI010000037.1"/>
</dbReference>
<feature type="transmembrane region" description="Helical" evidence="1">
    <location>
        <begin position="86"/>
        <end position="107"/>
    </location>
</feature>
<keyword evidence="1" id="KW-0472">Membrane</keyword>
<organism evidence="3 4">
    <name type="scientific">Fontibacter flavus</name>
    <dbReference type="NCBI Taxonomy" id="654838"/>
    <lineage>
        <taxon>Bacteria</taxon>
        <taxon>Pseudomonadati</taxon>
        <taxon>Bacteroidota</taxon>
        <taxon>Cytophagia</taxon>
        <taxon>Cytophagales</taxon>
        <taxon>Cyclobacteriaceae</taxon>
        <taxon>Fontibacter</taxon>
    </lineage>
</organism>
<feature type="transmembrane region" description="Helical" evidence="1">
    <location>
        <begin position="226"/>
        <end position="245"/>
    </location>
</feature>
<proteinExistence type="predicted"/>
<feature type="transmembrane region" description="Helical" evidence="1">
    <location>
        <begin position="12"/>
        <end position="30"/>
    </location>
</feature>
<keyword evidence="1" id="KW-1133">Transmembrane helix</keyword>
<comment type="caution">
    <text evidence="3">The sequence shown here is derived from an EMBL/GenBank/DDBJ whole genome shotgun (WGS) entry which is preliminary data.</text>
</comment>
<evidence type="ECO:0000313" key="4">
    <source>
        <dbReference type="Proteomes" id="UP001589797"/>
    </source>
</evidence>
<keyword evidence="1" id="KW-0812">Transmembrane</keyword>
<dbReference type="PANTHER" id="PTHR35797:SF1">
    <property type="entry name" value="PROTEASE"/>
    <property type="match status" value="1"/>
</dbReference>
<dbReference type="EC" id="3.4.-.-" evidence="3"/>
<dbReference type="GO" id="GO:0016787">
    <property type="term" value="F:hydrolase activity"/>
    <property type="evidence" value="ECO:0007669"/>
    <property type="project" value="UniProtKB-KW"/>
</dbReference>
<gene>
    <name evidence="3" type="ORF">ACFFIP_13200</name>
</gene>
<feature type="transmembrane region" description="Helical" evidence="1">
    <location>
        <begin position="127"/>
        <end position="151"/>
    </location>
</feature>
<feature type="transmembrane region" description="Helical" evidence="1">
    <location>
        <begin position="42"/>
        <end position="66"/>
    </location>
</feature>
<evidence type="ECO:0000256" key="1">
    <source>
        <dbReference type="SAM" id="Phobius"/>
    </source>
</evidence>
<dbReference type="Pfam" id="PF02517">
    <property type="entry name" value="Rce1-like"/>
    <property type="match status" value="1"/>
</dbReference>
<dbReference type="EMBL" id="JBHLWI010000037">
    <property type="protein sequence ID" value="MFC0263643.1"/>
    <property type="molecule type" value="Genomic_DNA"/>
</dbReference>
<name>A0ABV6FUU7_9BACT</name>
<reference evidence="3 4" key="1">
    <citation type="submission" date="2024-09" db="EMBL/GenBank/DDBJ databases">
        <authorList>
            <person name="Sun Q."/>
            <person name="Mori K."/>
        </authorList>
    </citation>
    <scope>NUCLEOTIDE SEQUENCE [LARGE SCALE GENOMIC DNA]</scope>
    <source>
        <strain evidence="3 4">CCM 7650</strain>
    </source>
</reference>
<dbReference type="InterPro" id="IPR003675">
    <property type="entry name" value="Rce1/LyrA-like_dom"/>
</dbReference>
<sequence>MNWIKKNPVLSYFIFTFLISWGAIIIMMSINGMPNTVAEAQAQLPLAIMTFLLGPCLTGLMMVGLVHGRNGYLNLWFRMIRWRVNLVWYAIALFLAPLVFVGSHFVLSLFSPVYLPGFLTVPDGSTLILMGIISGIMVGILEEVGWFGFVIPEMRKRYSPLKVGLIVGIIWGTWHIMANDIWAIKTYSGEIPTALYAVLSGLSFMIGQLPPFRIIMVWAYERTGSLFLMVVMHFSLTACSIAFSPEKMSGWQVFIYSMSVAAVFWVIAAAVVMTDRRMKNFGKVQFESSRSESGNLSVGSSGDGL</sequence>
<dbReference type="InterPro" id="IPR042150">
    <property type="entry name" value="MmRce1-like"/>
</dbReference>
<evidence type="ECO:0000313" key="3">
    <source>
        <dbReference type="EMBL" id="MFC0263643.1"/>
    </source>
</evidence>
<keyword evidence="3" id="KW-0378">Hydrolase</keyword>